<evidence type="ECO:0000313" key="1">
    <source>
        <dbReference type="EMBL" id="KRM74046.1"/>
    </source>
</evidence>
<evidence type="ECO:0000313" key="2">
    <source>
        <dbReference type="Proteomes" id="UP000051845"/>
    </source>
</evidence>
<dbReference type="PATRIC" id="fig|1423733.4.peg.860"/>
<gene>
    <name evidence="1" type="ORF">FC82_GL000820</name>
</gene>
<organism evidence="1 2">
    <name type="scientific">Secundilactobacillus collinoides DSM 20515 = JCM 1123</name>
    <dbReference type="NCBI Taxonomy" id="1423733"/>
    <lineage>
        <taxon>Bacteria</taxon>
        <taxon>Bacillati</taxon>
        <taxon>Bacillota</taxon>
        <taxon>Bacilli</taxon>
        <taxon>Lactobacillales</taxon>
        <taxon>Lactobacillaceae</taxon>
        <taxon>Secundilactobacillus</taxon>
    </lineage>
</organism>
<reference evidence="1 2" key="1">
    <citation type="journal article" date="2015" name="Genome Announc.">
        <title>Expanding the biotechnology potential of lactobacilli through comparative genomics of 213 strains and associated genera.</title>
        <authorList>
            <person name="Sun Z."/>
            <person name="Harris H.M."/>
            <person name="McCann A."/>
            <person name="Guo C."/>
            <person name="Argimon S."/>
            <person name="Zhang W."/>
            <person name="Yang X."/>
            <person name="Jeffery I.B."/>
            <person name="Cooney J.C."/>
            <person name="Kagawa T.F."/>
            <person name="Liu W."/>
            <person name="Song Y."/>
            <person name="Salvetti E."/>
            <person name="Wrobel A."/>
            <person name="Rasinkangas P."/>
            <person name="Parkhill J."/>
            <person name="Rea M.C."/>
            <person name="O'Sullivan O."/>
            <person name="Ritari J."/>
            <person name="Douillard F.P."/>
            <person name="Paul Ross R."/>
            <person name="Yang R."/>
            <person name="Briner A.E."/>
            <person name="Felis G.E."/>
            <person name="de Vos W.M."/>
            <person name="Barrangou R."/>
            <person name="Klaenhammer T.R."/>
            <person name="Caufield P.W."/>
            <person name="Cui Y."/>
            <person name="Zhang H."/>
            <person name="O'Toole P.W."/>
        </authorList>
    </citation>
    <scope>NUCLEOTIDE SEQUENCE [LARGE SCALE GENOMIC DNA]</scope>
    <source>
        <strain evidence="1 2">DSM 20515</strain>
    </source>
</reference>
<proteinExistence type="predicted"/>
<accession>A0A0R2B398</accession>
<dbReference type="EMBL" id="AYYR01000106">
    <property type="protein sequence ID" value="KRM74046.1"/>
    <property type="molecule type" value="Genomic_DNA"/>
</dbReference>
<dbReference type="Proteomes" id="UP000051845">
    <property type="component" value="Unassembled WGS sequence"/>
</dbReference>
<name>A0A0R2B398_SECCO</name>
<protein>
    <submittedName>
        <fullName evidence="1">Uncharacterized protein</fullName>
    </submittedName>
</protein>
<comment type="caution">
    <text evidence="1">The sequence shown here is derived from an EMBL/GenBank/DDBJ whole genome shotgun (WGS) entry which is preliminary data.</text>
</comment>
<dbReference type="AlphaFoldDB" id="A0A0R2B398"/>
<sequence>MNYKSLIFSALANTPKVIGNNNKALFVTSDNLISGIQLEDPSELGDSPVYEELYKAFLKEEKESVKLISELSKKVDFDKTTEDKLRTETLSSQNELIYLKDVTIQAISTGREASIPFLVLDSSKIIGMTIGTASKG</sequence>
<dbReference type="RefSeq" id="WP_056997314.1">
    <property type="nucleotide sequence ID" value="NZ_AYYR01000106.1"/>
</dbReference>